<gene>
    <name evidence="3" type="primary">LOC107263025</name>
</gene>
<dbReference type="GO" id="GO:0016020">
    <property type="term" value="C:membrane"/>
    <property type="evidence" value="ECO:0007669"/>
    <property type="project" value="TreeGrafter"/>
</dbReference>
<dbReference type="Proteomes" id="UP000694920">
    <property type="component" value="Unplaced"/>
</dbReference>
<dbReference type="GeneID" id="107263025"/>
<proteinExistence type="predicted"/>
<feature type="transmembrane region" description="Helical" evidence="1">
    <location>
        <begin position="12"/>
        <end position="32"/>
    </location>
</feature>
<accession>A0AAJ7BG67</accession>
<organism evidence="2 3">
    <name type="scientific">Cephus cinctus</name>
    <name type="common">Wheat stem sawfly</name>
    <dbReference type="NCBI Taxonomy" id="211228"/>
    <lineage>
        <taxon>Eukaryota</taxon>
        <taxon>Metazoa</taxon>
        <taxon>Ecdysozoa</taxon>
        <taxon>Arthropoda</taxon>
        <taxon>Hexapoda</taxon>
        <taxon>Insecta</taxon>
        <taxon>Pterygota</taxon>
        <taxon>Neoptera</taxon>
        <taxon>Endopterygota</taxon>
        <taxon>Hymenoptera</taxon>
        <taxon>Cephoidea</taxon>
        <taxon>Cephidae</taxon>
        <taxon>Cephus</taxon>
    </lineage>
</organism>
<dbReference type="RefSeq" id="XP_015585295.1">
    <property type="nucleotide sequence ID" value="XM_015729809.2"/>
</dbReference>
<evidence type="ECO:0000313" key="2">
    <source>
        <dbReference type="Proteomes" id="UP000694920"/>
    </source>
</evidence>
<protein>
    <submittedName>
        <fullName evidence="3">Uncharacterized protein LOC107263025</fullName>
    </submittedName>
</protein>
<dbReference type="CTD" id="40771"/>
<dbReference type="Pfam" id="PF07898">
    <property type="entry name" value="DUF1676"/>
    <property type="match status" value="1"/>
</dbReference>
<keyword evidence="1" id="KW-1133">Transmembrane helix</keyword>
<sequence length="255" mass="27320">MKLLGASVFVKVVATAMTLTPFLTALSAAAAIDADGSQQEEKILRAIDALEAEESIGIYGDMITLEKVPVVEAREDAGLERDPLLKRVDQFLGSRKIHIALPREGPSAQYVGRALGATSGSLDIDLRGMTGGGASEARTKLKKIILPILLALKLKALVVLPIVITLIGLIGIKGLGAGLAALLLSGAVALKALLTPPPPPQLTATRLSYGIYKPHDIHHETWHRSQQQQQEINEQPYAGWAPDYGVDRFPYQDLP</sequence>
<feature type="transmembrane region" description="Helical" evidence="1">
    <location>
        <begin position="144"/>
        <end position="169"/>
    </location>
</feature>
<name>A0AAJ7BG67_CEPCN</name>
<reference evidence="3" key="1">
    <citation type="submission" date="2025-08" db="UniProtKB">
        <authorList>
            <consortium name="RefSeq"/>
        </authorList>
    </citation>
    <scope>IDENTIFICATION</scope>
</reference>
<keyword evidence="1" id="KW-0472">Membrane</keyword>
<dbReference type="AlphaFoldDB" id="A0AAJ7BG67"/>
<dbReference type="InterPro" id="IPR012464">
    <property type="entry name" value="DUF1676"/>
</dbReference>
<keyword evidence="2" id="KW-1185">Reference proteome</keyword>
<dbReference type="PANTHER" id="PTHR21879">
    <property type="entry name" value="FI03362P-RELATED-RELATED"/>
    <property type="match status" value="1"/>
</dbReference>
<evidence type="ECO:0000256" key="1">
    <source>
        <dbReference type="SAM" id="Phobius"/>
    </source>
</evidence>
<keyword evidence="1" id="KW-0812">Transmembrane</keyword>
<dbReference type="KEGG" id="ccin:107263025"/>
<evidence type="ECO:0000313" key="3">
    <source>
        <dbReference type="RefSeq" id="XP_015585295.1"/>
    </source>
</evidence>